<reference evidence="26" key="1">
    <citation type="submission" date="2017-02" db="EMBL/GenBank/DDBJ databases">
        <title>Delineation of Paenibacillus larvae strains originating from foulbrood outbreaks.</title>
        <authorList>
            <person name="Beims H."/>
            <person name="Bunk B."/>
            <person name="Sproeer C."/>
            <person name="Mohr K.I."/>
            <person name="Pradella S."/>
            <person name="Guenther G."/>
            <person name="Rohde M."/>
            <person name="von der Ohe W."/>
            <person name="Steinert M."/>
        </authorList>
    </citation>
    <scope>NUCLEOTIDE SEQUENCE [LARGE SCALE GENOMIC DNA]</scope>
    <source>
        <strain evidence="26">Eric_III</strain>
    </source>
</reference>
<comment type="subcellular location">
    <subcellularLocation>
        <location evidence="4 17">Cytoplasm</location>
    </subcellularLocation>
</comment>
<dbReference type="EC" id="2.7.3.9" evidence="6 17"/>
<evidence type="ECO:0000256" key="20">
    <source>
        <dbReference type="PIRSR" id="PIRSR000732-3"/>
    </source>
</evidence>
<name>A0A2L1U278_9BACL</name>
<keyword evidence="8 17" id="KW-0813">Transport</keyword>
<evidence type="ECO:0000256" key="14">
    <source>
        <dbReference type="ARBA" id="ARBA00022777"/>
    </source>
</evidence>
<accession>A0A6C0QRK2</accession>
<dbReference type="AlphaFoldDB" id="A0A2L1U278"/>
<feature type="active site" description="Proton donor" evidence="18">
    <location>
        <position position="503"/>
    </location>
</feature>
<dbReference type="GO" id="GO:0016301">
    <property type="term" value="F:kinase activity"/>
    <property type="evidence" value="ECO:0007669"/>
    <property type="project" value="UniProtKB-KW"/>
</dbReference>
<evidence type="ECO:0000256" key="2">
    <source>
        <dbReference type="ARBA" id="ARBA00001946"/>
    </source>
</evidence>
<proteinExistence type="inferred from homology"/>
<dbReference type="PROSITE" id="PS00742">
    <property type="entry name" value="PEP_ENZYMES_2"/>
    <property type="match status" value="1"/>
</dbReference>
<dbReference type="EMBL" id="CP019717">
    <property type="protein sequence ID" value="QHZ51369.1"/>
    <property type="molecule type" value="Genomic_DNA"/>
</dbReference>
<dbReference type="GO" id="GO:0005737">
    <property type="term" value="C:cytoplasm"/>
    <property type="evidence" value="ECO:0007669"/>
    <property type="project" value="UniProtKB-SubCell"/>
</dbReference>
<feature type="binding site" evidence="20">
    <location>
        <position position="456"/>
    </location>
    <ligand>
        <name>Mg(2+)</name>
        <dbReference type="ChEBI" id="CHEBI:18420"/>
    </ligand>
</feature>
<dbReference type="Pfam" id="PF00391">
    <property type="entry name" value="PEP-utilizers"/>
    <property type="match status" value="1"/>
</dbReference>
<dbReference type="SUPFAM" id="SSF51621">
    <property type="entry name" value="Phosphoenolpyruvate/pyruvate domain"/>
    <property type="match status" value="1"/>
</dbReference>
<dbReference type="InterPro" id="IPR050499">
    <property type="entry name" value="PEP-utilizing_PTS_enzyme"/>
</dbReference>
<accession>A0A2L1U278</accession>
<dbReference type="GO" id="GO:0008965">
    <property type="term" value="F:phosphoenolpyruvate-protein phosphotransferase activity"/>
    <property type="evidence" value="ECO:0007669"/>
    <property type="project" value="UniProtKB-EC"/>
</dbReference>
<evidence type="ECO:0000313" key="27">
    <source>
        <dbReference type="Proteomes" id="UP000464330"/>
    </source>
</evidence>
<dbReference type="PIRSF" id="PIRSF000732">
    <property type="entry name" value="PTS_enzyme_I"/>
    <property type="match status" value="1"/>
</dbReference>
<dbReference type="Proteomes" id="UP000239833">
    <property type="component" value="Chromosome"/>
</dbReference>
<feature type="binding site" evidence="19">
    <location>
        <position position="333"/>
    </location>
    <ligand>
        <name>phosphoenolpyruvate</name>
        <dbReference type="ChEBI" id="CHEBI:58702"/>
    </ligand>
</feature>
<dbReference type="Proteomes" id="UP000464330">
    <property type="component" value="Chromosome"/>
</dbReference>
<dbReference type="Pfam" id="PF05524">
    <property type="entry name" value="PEP-utilisers_N"/>
    <property type="match status" value="1"/>
</dbReference>
<keyword evidence="12 17" id="KW-0598">Phosphotransferase system</keyword>
<evidence type="ECO:0000256" key="13">
    <source>
        <dbReference type="ARBA" id="ARBA00022723"/>
    </source>
</evidence>
<dbReference type="STRING" id="147375.BXP28_02450"/>
<keyword evidence="24" id="KW-0670">Pyruvate</keyword>
<comment type="cofactor">
    <cofactor evidence="2 17 20">
        <name>Mg(2+)</name>
        <dbReference type="ChEBI" id="CHEBI:18420"/>
    </cofactor>
</comment>
<evidence type="ECO:0000259" key="21">
    <source>
        <dbReference type="Pfam" id="PF00391"/>
    </source>
</evidence>
<evidence type="ECO:0000256" key="11">
    <source>
        <dbReference type="ARBA" id="ARBA00022679"/>
    </source>
</evidence>
<keyword evidence="14 17" id="KW-0418">Kinase</keyword>
<comment type="function">
    <text evidence="3 17">General (non sugar-specific) component of the phosphoenolpyruvate-dependent sugar phosphotransferase system (sugar PTS). This major carbohydrate active-transport system catalyzes the phosphorylation of incoming sugar substrates concomitantly with their translocation across the cell membrane. Enzyme I transfers the phosphoryl group from phosphoenolpyruvate (PEP) to the phosphoryl carrier protein (HPr).</text>
</comment>
<dbReference type="InterPro" id="IPR036618">
    <property type="entry name" value="PtsI_HPr-bd_sf"/>
</dbReference>
<evidence type="ECO:0000256" key="8">
    <source>
        <dbReference type="ARBA" id="ARBA00022448"/>
    </source>
</evidence>
<feature type="binding site" evidence="19">
    <location>
        <position position="297"/>
    </location>
    <ligand>
        <name>phosphoenolpyruvate</name>
        <dbReference type="ChEBI" id="CHEBI:58702"/>
    </ligand>
</feature>
<feature type="domain" description="Phosphotransferase system enzyme I N-terminal" evidence="23">
    <location>
        <begin position="3"/>
        <end position="126"/>
    </location>
</feature>
<keyword evidence="9 17" id="KW-0963">Cytoplasm</keyword>
<evidence type="ECO:0000256" key="18">
    <source>
        <dbReference type="PIRSR" id="PIRSR000732-1"/>
    </source>
</evidence>
<evidence type="ECO:0000256" key="10">
    <source>
        <dbReference type="ARBA" id="ARBA00022597"/>
    </source>
</evidence>
<protein>
    <recommendedName>
        <fullName evidence="7 17">Phosphoenolpyruvate-protein phosphotransferase</fullName>
        <ecNumber evidence="6 17">2.7.3.9</ecNumber>
    </recommendedName>
    <alternativeName>
        <fullName evidence="16 17">Phosphotransferase system, enzyme I</fullName>
    </alternativeName>
</protein>
<evidence type="ECO:0000313" key="26">
    <source>
        <dbReference type="Proteomes" id="UP000239833"/>
    </source>
</evidence>
<comment type="catalytic activity">
    <reaction evidence="1 17">
        <text>L-histidyl-[protein] + phosphoenolpyruvate = N(pros)-phospho-L-histidyl-[protein] + pyruvate</text>
        <dbReference type="Rhea" id="RHEA:23880"/>
        <dbReference type="Rhea" id="RHEA-COMP:9745"/>
        <dbReference type="Rhea" id="RHEA-COMP:9746"/>
        <dbReference type="ChEBI" id="CHEBI:15361"/>
        <dbReference type="ChEBI" id="CHEBI:29979"/>
        <dbReference type="ChEBI" id="CHEBI:58702"/>
        <dbReference type="ChEBI" id="CHEBI:64837"/>
        <dbReference type="EC" id="2.7.3.9"/>
    </reaction>
</comment>
<dbReference type="InterPro" id="IPR036637">
    <property type="entry name" value="Phosphohistidine_dom_sf"/>
</dbReference>
<sequence length="567" mass="63788">MIKGLGVSAGIAMGEAYVIPSWEWELPDEMADVNDLAFEFERLYEGIRSSKNELELIKQKIKEALGKDEAFIFDAHLAILEDPAFMNEIQTIIARQSKAAEVAVKEVIDKFVDSFSELDDEYMKERAMDIKDVGNRLLKHLLGDYEEKNHVPEEPYILVAKELTPSQLTNLDPDKVLGIVTMLGGATSHSAILSRALSIPFVMGLEGKLLRPIQQGDFLIIDGEQGELYIDPDESIKQQYRERKARFLAYQEKLQEIAHVSSVTRDGLYVKLEANINAVNEIDQAIQNGAYGVGLFRTEFLYMDRQSLPTEEEQFEVYKEAAGKLGEKPLVIRTLDIGGDKQLSYLPLAVEDNPFLGYRAIRVSLDRKELFKTQLRAILRAGNYGKIKLMYPMISSIDEVLKANALLEEAKEELRKRSLDFCTDLEVGVTIEVPGAALIADLLVQEVDFLSIGTNDLTQYILAVDRMNEHVAHLYDPFHPAVIRLLKYTVDTAKAAGIPIAVCGELAGDIRYLPLWIGMGIDEMSISVRNMLNVKNHLLSSSYQECKELLAKVLKLRTSSEIQEVLR</sequence>
<dbReference type="InterPro" id="IPR018274">
    <property type="entry name" value="PEP_util_AS"/>
</dbReference>
<evidence type="ECO:0000256" key="1">
    <source>
        <dbReference type="ARBA" id="ARBA00000683"/>
    </source>
</evidence>
<gene>
    <name evidence="24" type="primary">ptsI1</name>
    <name evidence="24" type="ORF">ERICIII_02899</name>
    <name evidence="25" type="ORF">ERICV_02223</name>
</gene>
<evidence type="ECO:0000256" key="3">
    <source>
        <dbReference type="ARBA" id="ARBA00002728"/>
    </source>
</evidence>
<dbReference type="Gene3D" id="3.20.20.60">
    <property type="entry name" value="Phosphoenolpyruvate-binding domains"/>
    <property type="match status" value="1"/>
</dbReference>
<evidence type="ECO:0000259" key="22">
    <source>
        <dbReference type="Pfam" id="PF02896"/>
    </source>
</evidence>
<dbReference type="Pfam" id="PF02896">
    <property type="entry name" value="PEP-utilizers_C"/>
    <property type="match status" value="1"/>
</dbReference>
<dbReference type="PRINTS" id="PR01736">
    <property type="entry name" value="PHPHTRNFRASE"/>
</dbReference>
<feature type="binding site" evidence="19">
    <location>
        <position position="466"/>
    </location>
    <ligand>
        <name>phosphoenolpyruvate</name>
        <dbReference type="ChEBI" id="CHEBI:58702"/>
    </ligand>
</feature>
<reference evidence="24 27" key="2">
    <citation type="journal article" date="2020" name="Int. J. Med. Microbiol.">
        <title>Discovery of Paenibacillus larvae ERIC V: Phenotypic and genomic comparison to genotypes ERIC I-IV reveal different inventories of virulence factors which correlate with epidemiological prevalences of American Foulbrood.</title>
        <authorList>
            <person name="Beims H."/>
            <person name="Bunk B."/>
            <person name="Erler S."/>
            <person name="Mohr K.I."/>
            <person name="Sproer C."/>
            <person name="Pradella S."/>
            <person name="Gunther G."/>
            <person name="Rohde M."/>
            <person name="von der Ohe W."/>
            <person name="Steinert M."/>
        </authorList>
    </citation>
    <scope>NUCLEOTIDE SEQUENCE</scope>
    <source>
        <strain evidence="24">Eric_III</strain>
        <strain evidence="25">Eric_V</strain>
    </source>
</reference>
<dbReference type="InterPro" id="IPR000121">
    <property type="entry name" value="PEP_util_C"/>
</dbReference>
<feature type="binding site" evidence="19">
    <location>
        <begin position="455"/>
        <end position="456"/>
    </location>
    <ligand>
        <name>phosphoenolpyruvate</name>
        <dbReference type="ChEBI" id="CHEBI:58702"/>
    </ligand>
</feature>
<evidence type="ECO:0000256" key="16">
    <source>
        <dbReference type="ARBA" id="ARBA00033235"/>
    </source>
</evidence>
<feature type="domain" description="PEP-utilising enzyme mobile" evidence="21">
    <location>
        <begin position="153"/>
        <end position="226"/>
    </location>
</feature>
<dbReference type="InterPro" id="IPR023151">
    <property type="entry name" value="PEP_util_CS"/>
</dbReference>
<evidence type="ECO:0000256" key="19">
    <source>
        <dbReference type="PIRSR" id="PIRSR000732-2"/>
    </source>
</evidence>
<keyword evidence="10 17" id="KW-0762">Sugar transport</keyword>
<dbReference type="GeneID" id="64219545"/>
<dbReference type="SUPFAM" id="SSF47831">
    <property type="entry name" value="Enzyme I of the PEP:sugar phosphotransferase system HPr-binding (sub)domain"/>
    <property type="match status" value="1"/>
</dbReference>
<dbReference type="InterPro" id="IPR008731">
    <property type="entry name" value="PTS_EIN"/>
</dbReference>
<dbReference type="Gene3D" id="1.10.274.10">
    <property type="entry name" value="PtsI, HPr-binding domain"/>
    <property type="match status" value="1"/>
</dbReference>
<evidence type="ECO:0000313" key="24">
    <source>
        <dbReference type="EMBL" id="AVF27030.1"/>
    </source>
</evidence>
<feature type="active site" description="Tele-phosphohistidine intermediate" evidence="18">
    <location>
        <position position="189"/>
    </location>
</feature>
<feature type="domain" description="PEP-utilising enzyme C-terminal" evidence="22">
    <location>
        <begin position="253"/>
        <end position="539"/>
    </location>
</feature>
<dbReference type="GO" id="GO:0046872">
    <property type="term" value="F:metal ion binding"/>
    <property type="evidence" value="ECO:0007669"/>
    <property type="project" value="UniProtKB-KW"/>
</dbReference>
<keyword evidence="15 17" id="KW-0460">Magnesium</keyword>
<comment type="similarity">
    <text evidence="5 17">Belongs to the PEP-utilizing enzyme family.</text>
</comment>
<feature type="binding site" evidence="20">
    <location>
        <position position="432"/>
    </location>
    <ligand>
        <name>Mg(2+)</name>
        <dbReference type="ChEBI" id="CHEBI:18420"/>
    </ligand>
</feature>
<dbReference type="PANTHER" id="PTHR46244">
    <property type="entry name" value="PHOSPHOENOLPYRUVATE-PROTEIN PHOSPHOTRANSFERASE"/>
    <property type="match status" value="1"/>
</dbReference>
<evidence type="ECO:0000256" key="15">
    <source>
        <dbReference type="ARBA" id="ARBA00022842"/>
    </source>
</evidence>
<dbReference type="RefSeq" id="WP_023483040.1">
    <property type="nucleotide sequence ID" value="NZ_CP019651.1"/>
</dbReference>
<dbReference type="NCBIfam" id="TIGR01417">
    <property type="entry name" value="PTS_I_fam"/>
    <property type="match status" value="1"/>
</dbReference>
<evidence type="ECO:0000256" key="9">
    <source>
        <dbReference type="ARBA" id="ARBA00022490"/>
    </source>
</evidence>
<evidence type="ECO:0000313" key="25">
    <source>
        <dbReference type="EMBL" id="QHZ51369.1"/>
    </source>
</evidence>
<dbReference type="InterPro" id="IPR006318">
    <property type="entry name" value="PTS_EI-like"/>
</dbReference>
<dbReference type="InterPro" id="IPR040442">
    <property type="entry name" value="Pyrv_kinase-like_dom_sf"/>
</dbReference>
<evidence type="ECO:0000256" key="7">
    <source>
        <dbReference type="ARBA" id="ARBA00016544"/>
    </source>
</evidence>
<evidence type="ECO:0000256" key="4">
    <source>
        <dbReference type="ARBA" id="ARBA00004496"/>
    </source>
</evidence>
<dbReference type="Gene3D" id="3.50.30.10">
    <property type="entry name" value="Phosphohistidine domain"/>
    <property type="match status" value="1"/>
</dbReference>
<evidence type="ECO:0000256" key="6">
    <source>
        <dbReference type="ARBA" id="ARBA00012232"/>
    </source>
</evidence>
<dbReference type="GO" id="GO:0009401">
    <property type="term" value="P:phosphoenolpyruvate-dependent sugar phosphotransferase system"/>
    <property type="evidence" value="ECO:0007669"/>
    <property type="project" value="UniProtKB-KW"/>
</dbReference>
<organism evidence="24 26">
    <name type="scientific">Paenibacillus larvae subsp. larvae</name>
    <dbReference type="NCBI Taxonomy" id="147375"/>
    <lineage>
        <taxon>Bacteria</taxon>
        <taxon>Bacillati</taxon>
        <taxon>Bacillota</taxon>
        <taxon>Bacilli</taxon>
        <taxon>Bacillales</taxon>
        <taxon>Paenibacillaceae</taxon>
        <taxon>Paenibacillus</taxon>
    </lineage>
</organism>
<evidence type="ECO:0000256" key="5">
    <source>
        <dbReference type="ARBA" id="ARBA00007837"/>
    </source>
</evidence>
<evidence type="ECO:0000256" key="12">
    <source>
        <dbReference type="ARBA" id="ARBA00022683"/>
    </source>
</evidence>
<evidence type="ECO:0000256" key="17">
    <source>
        <dbReference type="PIRNR" id="PIRNR000732"/>
    </source>
</evidence>
<dbReference type="EMBL" id="CP019655">
    <property type="protein sequence ID" value="AVF27030.1"/>
    <property type="molecule type" value="Genomic_DNA"/>
</dbReference>
<dbReference type="SUPFAM" id="SSF52009">
    <property type="entry name" value="Phosphohistidine domain"/>
    <property type="match status" value="1"/>
</dbReference>
<dbReference type="InterPro" id="IPR015813">
    <property type="entry name" value="Pyrv/PenolPyrv_kinase-like_dom"/>
</dbReference>
<keyword evidence="11 17" id="KW-0808">Transferase</keyword>
<dbReference type="PANTHER" id="PTHR46244:SF3">
    <property type="entry name" value="PHOSPHOENOLPYRUVATE-PROTEIN PHOSPHOTRANSFERASE"/>
    <property type="match status" value="1"/>
</dbReference>
<evidence type="ECO:0000259" key="23">
    <source>
        <dbReference type="Pfam" id="PF05524"/>
    </source>
</evidence>
<keyword evidence="13 17" id="KW-0479">Metal-binding</keyword>
<dbReference type="PROSITE" id="PS00370">
    <property type="entry name" value="PEP_ENZYMES_PHOS_SITE"/>
    <property type="match status" value="1"/>
</dbReference>
<accession>A0A8B6WUU4</accession>
<dbReference type="InterPro" id="IPR024692">
    <property type="entry name" value="PTS_EI"/>
</dbReference>
<dbReference type="InterPro" id="IPR008279">
    <property type="entry name" value="PEP-util_enz_mobile_dom"/>
</dbReference>